<feature type="chain" id="PRO_5037637481" description="LamG domain-containing protein" evidence="1">
    <location>
        <begin position="25"/>
        <end position="404"/>
    </location>
</feature>
<feature type="signal peptide" evidence="1">
    <location>
        <begin position="1"/>
        <end position="24"/>
    </location>
</feature>
<dbReference type="EMBL" id="JAGQLF010000035">
    <property type="protein sequence ID" value="MCA9387009.1"/>
    <property type="molecule type" value="Genomic_DNA"/>
</dbReference>
<keyword evidence="1" id="KW-0732">Signal</keyword>
<dbReference type="Proteomes" id="UP000714915">
    <property type="component" value="Unassembled WGS sequence"/>
</dbReference>
<dbReference type="AlphaFoldDB" id="A0A955RLF2"/>
<name>A0A955RLF2_9BACT</name>
<organism evidence="2 3">
    <name type="scientific">Candidatus Dojkabacteria bacterium</name>
    <dbReference type="NCBI Taxonomy" id="2099670"/>
    <lineage>
        <taxon>Bacteria</taxon>
        <taxon>Candidatus Dojkabacteria</taxon>
    </lineage>
</organism>
<gene>
    <name evidence="2" type="ORF">KC669_03165</name>
</gene>
<evidence type="ECO:0000313" key="2">
    <source>
        <dbReference type="EMBL" id="MCA9387009.1"/>
    </source>
</evidence>
<sequence>MNTFKLLLVALAAIFIFTFATNLAAQENEAPEDDVTFFVINPSARVESMTSTIWQNNKFSIVLGDTLSDNCYVNSSWSVDQRITLRTPAPECSNRKAKVSFNLFDTSFDVVLEDAAVSDIHGIDYTWVGSLQQRYYAVAIVTTNNVFHTWIAAYDNASEVQIWPTMVELTGVHGVSIHEQYIVLLEGDRTIRYDWVLPDENHLDNSNNVPATCRSFVMGDKWGLCHDYLGNLQGIWLETFAIFMVKPNTSVGTMGVADNMGYINNNGVIEWFDLAFLHEQTVGIAQDKTIQVTETLRVDLINGEQLSFFDGNVLVGNFFWEDMLDFDANSQWLCFGAIGGDVCLKYWYYEGDIYLDEQDNYVNLPIYSEGLTGWIDIQQSSNGIVIIRDSTGVKRDSFIIFDEN</sequence>
<comment type="caution">
    <text evidence="2">The sequence shown here is derived from an EMBL/GenBank/DDBJ whole genome shotgun (WGS) entry which is preliminary data.</text>
</comment>
<evidence type="ECO:0000256" key="1">
    <source>
        <dbReference type="SAM" id="SignalP"/>
    </source>
</evidence>
<protein>
    <recommendedName>
        <fullName evidence="4">LamG domain-containing protein</fullName>
    </recommendedName>
</protein>
<reference evidence="2" key="1">
    <citation type="submission" date="2020-04" db="EMBL/GenBank/DDBJ databases">
        <authorList>
            <person name="Zhang T."/>
        </authorList>
    </citation>
    <scope>NUCLEOTIDE SEQUENCE</scope>
    <source>
        <strain evidence="2">HKST-UBA09</strain>
    </source>
</reference>
<reference evidence="2" key="2">
    <citation type="journal article" date="2021" name="Microbiome">
        <title>Successional dynamics and alternative stable states in a saline activated sludge microbial community over 9 years.</title>
        <authorList>
            <person name="Wang Y."/>
            <person name="Ye J."/>
            <person name="Ju F."/>
            <person name="Liu L."/>
            <person name="Boyd J.A."/>
            <person name="Deng Y."/>
            <person name="Parks D.H."/>
            <person name="Jiang X."/>
            <person name="Yin X."/>
            <person name="Woodcroft B.J."/>
            <person name="Tyson G.W."/>
            <person name="Hugenholtz P."/>
            <person name="Polz M.F."/>
            <person name="Zhang T."/>
        </authorList>
    </citation>
    <scope>NUCLEOTIDE SEQUENCE</scope>
    <source>
        <strain evidence="2">HKST-UBA09</strain>
    </source>
</reference>
<evidence type="ECO:0008006" key="4">
    <source>
        <dbReference type="Google" id="ProtNLM"/>
    </source>
</evidence>
<evidence type="ECO:0000313" key="3">
    <source>
        <dbReference type="Proteomes" id="UP000714915"/>
    </source>
</evidence>
<proteinExistence type="predicted"/>
<accession>A0A955RLF2</accession>